<comment type="caution">
    <text evidence="6">The sequence shown here is derived from an EMBL/GenBank/DDBJ whole genome shotgun (WGS) entry which is preliminary data.</text>
</comment>
<dbReference type="AlphaFoldDB" id="X0VPL2"/>
<dbReference type="Gene3D" id="3.40.50.300">
    <property type="entry name" value="P-loop containing nucleotide triphosphate hydrolases"/>
    <property type="match status" value="1"/>
</dbReference>
<feature type="non-terminal residue" evidence="6">
    <location>
        <position position="188"/>
    </location>
</feature>
<gene>
    <name evidence="6" type="ORF">S01H1_39992</name>
</gene>
<accession>X0VPL2</accession>
<dbReference type="InterPro" id="IPR027417">
    <property type="entry name" value="P-loop_NTPase"/>
</dbReference>
<protein>
    <recommendedName>
        <fullName evidence="5">ABC transporter domain-containing protein</fullName>
    </recommendedName>
</protein>
<dbReference type="GO" id="GO:0005524">
    <property type="term" value="F:ATP binding"/>
    <property type="evidence" value="ECO:0007669"/>
    <property type="project" value="UniProtKB-KW"/>
</dbReference>
<evidence type="ECO:0000313" key="6">
    <source>
        <dbReference type="EMBL" id="GAG02466.1"/>
    </source>
</evidence>
<dbReference type="PANTHER" id="PTHR42734">
    <property type="entry name" value="METAL TRANSPORT SYSTEM ATP-BINDING PROTEIN TM_0124-RELATED"/>
    <property type="match status" value="1"/>
</dbReference>
<evidence type="ECO:0000256" key="2">
    <source>
        <dbReference type="ARBA" id="ARBA00022448"/>
    </source>
</evidence>
<evidence type="ECO:0000256" key="3">
    <source>
        <dbReference type="ARBA" id="ARBA00022741"/>
    </source>
</evidence>
<dbReference type="CDD" id="cd03235">
    <property type="entry name" value="ABC_Metallic_Cations"/>
    <property type="match status" value="1"/>
</dbReference>
<dbReference type="PANTHER" id="PTHR42734:SF17">
    <property type="entry name" value="METAL TRANSPORT SYSTEM ATP-BINDING PROTEIN TM_0124-RELATED"/>
    <property type="match status" value="1"/>
</dbReference>
<evidence type="ECO:0000256" key="4">
    <source>
        <dbReference type="ARBA" id="ARBA00022840"/>
    </source>
</evidence>
<dbReference type="InterPro" id="IPR003593">
    <property type="entry name" value="AAA+_ATPase"/>
</dbReference>
<name>X0VPL2_9ZZZZ</name>
<dbReference type="InterPro" id="IPR003439">
    <property type="entry name" value="ABC_transporter-like_ATP-bd"/>
</dbReference>
<evidence type="ECO:0000259" key="5">
    <source>
        <dbReference type="PROSITE" id="PS50893"/>
    </source>
</evidence>
<keyword evidence="4" id="KW-0067">ATP-binding</keyword>
<dbReference type="GO" id="GO:0016887">
    <property type="term" value="F:ATP hydrolysis activity"/>
    <property type="evidence" value="ECO:0007669"/>
    <property type="project" value="InterPro"/>
</dbReference>
<dbReference type="EMBL" id="BARS01025290">
    <property type="protein sequence ID" value="GAG02466.1"/>
    <property type="molecule type" value="Genomic_DNA"/>
</dbReference>
<comment type="similarity">
    <text evidence="1">Belongs to the ABC transporter superfamily.</text>
</comment>
<organism evidence="6">
    <name type="scientific">marine sediment metagenome</name>
    <dbReference type="NCBI Taxonomy" id="412755"/>
    <lineage>
        <taxon>unclassified sequences</taxon>
        <taxon>metagenomes</taxon>
        <taxon>ecological metagenomes</taxon>
    </lineage>
</organism>
<reference evidence="6" key="1">
    <citation type="journal article" date="2014" name="Front. Microbiol.">
        <title>High frequency of phylogenetically diverse reductive dehalogenase-homologous genes in deep subseafloor sedimentary metagenomes.</title>
        <authorList>
            <person name="Kawai M."/>
            <person name="Futagami T."/>
            <person name="Toyoda A."/>
            <person name="Takaki Y."/>
            <person name="Nishi S."/>
            <person name="Hori S."/>
            <person name="Arai W."/>
            <person name="Tsubouchi T."/>
            <person name="Morono Y."/>
            <person name="Uchiyama I."/>
            <person name="Ito T."/>
            <person name="Fujiyama A."/>
            <person name="Inagaki F."/>
            <person name="Takami H."/>
        </authorList>
    </citation>
    <scope>NUCLEOTIDE SEQUENCE</scope>
    <source>
        <strain evidence="6">Expedition CK06-06</strain>
    </source>
</reference>
<dbReference type="SMART" id="SM00382">
    <property type="entry name" value="AAA"/>
    <property type="match status" value="1"/>
</dbReference>
<dbReference type="Pfam" id="PF00005">
    <property type="entry name" value="ABC_tran"/>
    <property type="match status" value="1"/>
</dbReference>
<proteinExistence type="inferred from homology"/>
<dbReference type="SUPFAM" id="SSF52540">
    <property type="entry name" value="P-loop containing nucleoside triphosphate hydrolases"/>
    <property type="match status" value="1"/>
</dbReference>
<keyword evidence="3" id="KW-0547">Nucleotide-binding</keyword>
<sequence>MDLTANDSKTFIDVKDISFNYGPVKVLQDVTFPIQQGDFLAIIGPNGSGKTTLIKIILGLLKPSNGKVRILGKPAEEFNDWYKIGYVPQQVTHIDPFFPASVREVVAMEFLAKKKFPKLTKREEELCIEKALKQVGMEYFKNWRIGSLSGGQQQRVFIARAIVNDPHILFLDEPTTGVDSETQEHFYD</sequence>
<dbReference type="PROSITE" id="PS50893">
    <property type="entry name" value="ABC_TRANSPORTER_2"/>
    <property type="match status" value="1"/>
</dbReference>
<keyword evidence="2" id="KW-0813">Transport</keyword>
<feature type="domain" description="ABC transporter" evidence="5">
    <location>
        <begin position="12"/>
        <end position="187"/>
    </location>
</feature>
<dbReference type="InterPro" id="IPR017871">
    <property type="entry name" value="ABC_transporter-like_CS"/>
</dbReference>
<dbReference type="InterPro" id="IPR050153">
    <property type="entry name" value="Metal_Ion_Import_ABC"/>
</dbReference>
<dbReference type="PROSITE" id="PS00211">
    <property type="entry name" value="ABC_TRANSPORTER_1"/>
    <property type="match status" value="1"/>
</dbReference>
<evidence type="ECO:0000256" key="1">
    <source>
        <dbReference type="ARBA" id="ARBA00005417"/>
    </source>
</evidence>